<protein>
    <submittedName>
        <fullName evidence="1">(salmon louse) hypothetical protein</fullName>
    </submittedName>
</protein>
<sequence length="133" mass="15134">MHLNLVSEFTSDIGQVAGVVYIAADARSRPSLHIVNNVDLDTLAKLQEEDEELETFLTFHVMLLKFVSQLYLSSYTIITCDVSMGTAHPFLSTENRRNVFESLQKLSHQGVSRTIIMVKGHFLWPVIKKDIRQ</sequence>
<evidence type="ECO:0000313" key="2">
    <source>
        <dbReference type="Proteomes" id="UP000675881"/>
    </source>
</evidence>
<dbReference type="AlphaFoldDB" id="A0A7R8CLB4"/>
<organism evidence="1 2">
    <name type="scientific">Lepeophtheirus salmonis</name>
    <name type="common">Salmon louse</name>
    <name type="synonym">Caligus salmonis</name>
    <dbReference type="NCBI Taxonomy" id="72036"/>
    <lineage>
        <taxon>Eukaryota</taxon>
        <taxon>Metazoa</taxon>
        <taxon>Ecdysozoa</taxon>
        <taxon>Arthropoda</taxon>
        <taxon>Crustacea</taxon>
        <taxon>Multicrustacea</taxon>
        <taxon>Hexanauplia</taxon>
        <taxon>Copepoda</taxon>
        <taxon>Siphonostomatoida</taxon>
        <taxon>Caligidae</taxon>
        <taxon>Lepeophtheirus</taxon>
    </lineage>
</organism>
<dbReference type="EMBL" id="HG994593">
    <property type="protein sequence ID" value="CAF2855259.1"/>
    <property type="molecule type" value="Genomic_DNA"/>
</dbReference>
<name>A0A7R8CLB4_LEPSM</name>
<dbReference type="Proteomes" id="UP000675881">
    <property type="component" value="Chromosome 14"/>
</dbReference>
<reference evidence="1" key="1">
    <citation type="submission" date="2021-02" db="EMBL/GenBank/DDBJ databases">
        <authorList>
            <person name="Bekaert M."/>
        </authorList>
    </citation>
    <scope>NUCLEOTIDE SEQUENCE</scope>
    <source>
        <strain evidence="1">IoA-00</strain>
    </source>
</reference>
<accession>A0A7R8CLB4</accession>
<proteinExistence type="predicted"/>
<gene>
    <name evidence="1" type="ORF">LSAA_5231</name>
</gene>
<evidence type="ECO:0000313" key="1">
    <source>
        <dbReference type="EMBL" id="CAF2855259.1"/>
    </source>
</evidence>
<keyword evidence="2" id="KW-1185">Reference proteome</keyword>